<evidence type="ECO:0000313" key="7">
    <source>
        <dbReference type="Proteomes" id="UP000053257"/>
    </source>
</evidence>
<name>A0A0C3PEA1_PHLG1</name>
<comment type="similarity">
    <text evidence="5">Belongs to the class VI-like SAM-binding methyltransferase superfamily. Isoprenylcysteine carboxyl methyltransferase family.</text>
</comment>
<dbReference type="STRING" id="745531.A0A0C3PEA1"/>
<keyword evidence="5" id="KW-0256">Endoplasmic reticulum</keyword>
<feature type="transmembrane region" description="Helical" evidence="5">
    <location>
        <begin position="154"/>
        <end position="171"/>
    </location>
</feature>
<dbReference type="GO" id="GO:0005789">
    <property type="term" value="C:endoplasmic reticulum membrane"/>
    <property type="evidence" value="ECO:0007669"/>
    <property type="project" value="UniProtKB-SubCell"/>
</dbReference>
<dbReference type="HOGENOM" id="CLU_065200_6_0_1"/>
<dbReference type="GO" id="GO:0004671">
    <property type="term" value="F:protein C-terminal S-isoprenylcysteine carboxyl O-methyltransferase activity"/>
    <property type="evidence" value="ECO:0007669"/>
    <property type="project" value="UniProtKB-EC"/>
</dbReference>
<dbReference type="PANTHER" id="PTHR12714:SF9">
    <property type="entry name" value="PROTEIN-S-ISOPRENYLCYSTEINE O-METHYLTRANSFERASE"/>
    <property type="match status" value="1"/>
</dbReference>
<evidence type="ECO:0000256" key="3">
    <source>
        <dbReference type="ARBA" id="ARBA00022989"/>
    </source>
</evidence>
<feature type="transmembrane region" description="Helical" evidence="5">
    <location>
        <begin position="49"/>
        <end position="70"/>
    </location>
</feature>
<keyword evidence="3 5" id="KW-1133">Transmembrane helix</keyword>
<keyword evidence="7" id="KW-1185">Reference proteome</keyword>
<dbReference type="Gene3D" id="1.20.120.1630">
    <property type="match status" value="1"/>
</dbReference>
<keyword evidence="4 5" id="KW-0472">Membrane</keyword>
<comment type="subcellular location">
    <subcellularLocation>
        <location evidence="5">Endoplasmic reticulum membrane</location>
        <topology evidence="5">Multi-pass membrane protein</topology>
    </subcellularLocation>
    <subcellularLocation>
        <location evidence="1">Membrane</location>
        <topology evidence="1">Multi-pass membrane protein</topology>
    </subcellularLocation>
</comment>
<accession>A0A0C3PEA1</accession>
<evidence type="ECO:0000256" key="5">
    <source>
        <dbReference type="RuleBase" id="RU362022"/>
    </source>
</evidence>
<proteinExistence type="inferred from homology"/>
<evidence type="ECO:0000256" key="4">
    <source>
        <dbReference type="ARBA" id="ARBA00023136"/>
    </source>
</evidence>
<evidence type="ECO:0000256" key="1">
    <source>
        <dbReference type="ARBA" id="ARBA00004141"/>
    </source>
</evidence>
<keyword evidence="5" id="KW-0808">Transferase</keyword>
<keyword evidence="2 5" id="KW-0812">Transmembrane</keyword>
<dbReference type="InterPro" id="IPR007269">
    <property type="entry name" value="ICMT_MeTrfase"/>
</dbReference>
<organism evidence="6 7">
    <name type="scientific">Phlebiopsis gigantea (strain 11061_1 CR5-6)</name>
    <name type="common">White-rot fungus</name>
    <name type="synonym">Peniophora gigantea</name>
    <dbReference type="NCBI Taxonomy" id="745531"/>
    <lineage>
        <taxon>Eukaryota</taxon>
        <taxon>Fungi</taxon>
        <taxon>Dikarya</taxon>
        <taxon>Basidiomycota</taxon>
        <taxon>Agaricomycotina</taxon>
        <taxon>Agaricomycetes</taxon>
        <taxon>Polyporales</taxon>
        <taxon>Phanerochaetaceae</taxon>
        <taxon>Phlebiopsis</taxon>
    </lineage>
</organism>
<comment type="catalytic activity">
    <reaction evidence="5">
        <text>[protein]-C-terminal S-[(2E,6E)-farnesyl]-L-cysteine + S-adenosyl-L-methionine = [protein]-C-terminal S-[(2E,6E)-farnesyl]-L-cysteine methyl ester + S-adenosyl-L-homocysteine</text>
        <dbReference type="Rhea" id="RHEA:21672"/>
        <dbReference type="Rhea" id="RHEA-COMP:12125"/>
        <dbReference type="Rhea" id="RHEA-COMP:12126"/>
        <dbReference type="ChEBI" id="CHEBI:57856"/>
        <dbReference type="ChEBI" id="CHEBI:59789"/>
        <dbReference type="ChEBI" id="CHEBI:90510"/>
        <dbReference type="ChEBI" id="CHEBI:90511"/>
        <dbReference type="EC" id="2.1.1.100"/>
    </reaction>
</comment>
<dbReference type="OrthoDB" id="422086at2759"/>
<protein>
    <recommendedName>
        <fullName evidence="5">Protein-S-isoprenylcysteine O-methyltransferase</fullName>
        <ecNumber evidence="5">2.1.1.100</ecNumber>
    </recommendedName>
</protein>
<keyword evidence="5" id="KW-0489">Methyltransferase</keyword>
<reference evidence="6 7" key="1">
    <citation type="journal article" date="2014" name="PLoS Genet.">
        <title>Analysis of the Phlebiopsis gigantea genome, transcriptome and secretome provides insight into its pioneer colonization strategies of wood.</title>
        <authorList>
            <person name="Hori C."/>
            <person name="Ishida T."/>
            <person name="Igarashi K."/>
            <person name="Samejima M."/>
            <person name="Suzuki H."/>
            <person name="Master E."/>
            <person name="Ferreira P."/>
            <person name="Ruiz-Duenas F.J."/>
            <person name="Held B."/>
            <person name="Canessa P."/>
            <person name="Larrondo L.F."/>
            <person name="Schmoll M."/>
            <person name="Druzhinina I.S."/>
            <person name="Kubicek C.P."/>
            <person name="Gaskell J.A."/>
            <person name="Kersten P."/>
            <person name="St John F."/>
            <person name="Glasner J."/>
            <person name="Sabat G."/>
            <person name="Splinter BonDurant S."/>
            <person name="Syed K."/>
            <person name="Yadav J."/>
            <person name="Mgbeahuruike A.C."/>
            <person name="Kovalchuk A."/>
            <person name="Asiegbu F.O."/>
            <person name="Lackner G."/>
            <person name="Hoffmeister D."/>
            <person name="Rencoret J."/>
            <person name="Gutierrez A."/>
            <person name="Sun H."/>
            <person name="Lindquist E."/>
            <person name="Barry K."/>
            <person name="Riley R."/>
            <person name="Grigoriev I.V."/>
            <person name="Henrissat B."/>
            <person name="Kues U."/>
            <person name="Berka R.M."/>
            <person name="Martinez A.T."/>
            <person name="Covert S.F."/>
            <person name="Blanchette R.A."/>
            <person name="Cullen D."/>
        </authorList>
    </citation>
    <scope>NUCLEOTIDE SEQUENCE [LARGE SCALE GENOMIC DNA]</scope>
    <source>
        <strain evidence="6 7">11061_1 CR5-6</strain>
    </source>
</reference>
<dbReference type="GO" id="GO:0032259">
    <property type="term" value="P:methylation"/>
    <property type="evidence" value="ECO:0007669"/>
    <property type="project" value="UniProtKB-KW"/>
</dbReference>
<dbReference type="Proteomes" id="UP000053257">
    <property type="component" value="Unassembled WGS sequence"/>
</dbReference>
<evidence type="ECO:0000313" key="6">
    <source>
        <dbReference type="EMBL" id="KIP03753.1"/>
    </source>
</evidence>
<sequence length="239" mass="26403">MDAVLFKAATLVLCAVLFHNGIHPPTPPPARENIVYKGQLFEHASRGLIYFWQGLFFVTAGCHIAVMCALQNTALDARFGITSALCSSRTPPSLRALASFSPRFAAGVLIMVLAAALRMWCYRTLGRLFTFEVAISPDHALITRGPYAWVRHPSYTGGIAMVLATALLGFGPREYVAQCGVAASRAGVLVLMWCVPAVYGVWALYRRTGVEDAKLREKFGEVWEKYRREVPHKLIPYVV</sequence>
<dbReference type="EMBL" id="KN840601">
    <property type="protein sequence ID" value="KIP03753.1"/>
    <property type="molecule type" value="Genomic_DNA"/>
</dbReference>
<gene>
    <name evidence="6" type="ORF">PHLGIDRAFT_110417</name>
</gene>
<dbReference type="EC" id="2.1.1.100" evidence="5"/>
<feature type="transmembrane region" description="Helical" evidence="5">
    <location>
        <begin position="104"/>
        <end position="120"/>
    </location>
</feature>
<evidence type="ECO:0000256" key="2">
    <source>
        <dbReference type="ARBA" id="ARBA00022692"/>
    </source>
</evidence>
<dbReference type="Pfam" id="PF04140">
    <property type="entry name" value="ICMT"/>
    <property type="match status" value="1"/>
</dbReference>
<dbReference type="PANTHER" id="PTHR12714">
    <property type="entry name" value="PROTEIN-S ISOPRENYLCYSTEINE O-METHYLTRANSFERASE"/>
    <property type="match status" value="1"/>
</dbReference>
<keyword evidence="5" id="KW-0949">S-adenosyl-L-methionine</keyword>
<dbReference type="AlphaFoldDB" id="A0A0C3PEA1"/>
<feature type="transmembrane region" description="Helical" evidence="5">
    <location>
        <begin position="183"/>
        <end position="205"/>
    </location>
</feature>